<dbReference type="STRING" id="48467.SAMN02745166_04193"/>
<dbReference type="InterPro" id="IPR018490">
    <property type="entry name" value="cNMP-bd_dom_sf"/>
</dbReference>
<evidence type="ECO:0000313" key="2">
    <source>
        <dbReference type="EMBL" id="SKB05171.1"/>
    </source>
</evidence>
<evidence type="ECO:0000313" key="3">
    <source>
        <dbReference type="Proteomes" id="UP000190774"/>
    </source>
</evidence>
<name>A0A1T4YV51_9BACT</name>
<dbReference type="InterPro" id="IPR050397">
    <property type="entry name" value="Env_Response_Regulators"/>
</dbReference>
<evidence type="ECO:0000259" key="1">
    <source>
        <dbReference type="PROSITE" id="PS50042"/>
    </source>
</evidence>
<keyword evidence="3" id="KW-1185">Reference proteome</keyword>
<dbReference type="EMBL" id="FUYE01000018">
    <property type="protein sequence ID" value="SKB05171.1"/>
    <property type="molecule type" value="Genomic_DNA"/>
</dbReference>
<reference evidence="3" key="1">
    <citation type="submission" date="2017-02" db="EMBL/GenBank/DDBJ databases">
        <authorList>
            <person name="Varghese N."/>
            <person name="Submissions S."/>
        </authorList>
    </citation>
    <scope>NUCLEOTIDE SEQUENCE [LARGE SCALE GENOMIC DNA]</scope>
    <source>
        <strain evidence="3">ATCC 700200</strain>
    </source>
</reference>
<dbReference type="SMART" id="SM00100">
    <property type="entry name" value="cNMP"/>
    <property type="match status" value="1"/>
</dbReference>
<dbReference type="OrthoDB" id="9810708at2"/>
<sequence>MPSLTPLLANFSANELSLLSSFGDSRGYQAEEVVIRQGDENDHLYLLLKGKLEVYQDVDGMNKKVATLESGDSLGEVSIFDPGPASATVCAATEAEVWLITKDSLDRLHGANPKVAYRLLSRITTCLSKRLRQMNDKVVDLVNR</sequence>
<dbReference type="GO" id="GO:0003700">
    <property type="term" value="F:DNA-binding transcription factor activity"/>
    <property type="evidence" value="ECO:0007669"/>
    <property type="project" value="TreeGrafter"/>
</dbReference>
<dbReference type="PANTHER" id="PTHR24567">
    <property type="entry name" value="CRP FAMILY TRANSCRIPTIONAL REGULATORY PROTEIN"/>
    <property type="match status" value="1"/>
</dbReference>
<dbReference type="PRINTS" id="PR00103">
    <property type="entry name" value="CAMPKINASE"/>
</dbReference>
<dbReference type="GO" id="GO:0005829">
    <property type="term" value="C:cytosol"/>
    <property type="evidence" value="ECO:0007669"/>
    <property type="project" value="TreeGrafter"/>
</dbReference>
<dbReference type="SUPFAM" id="SSF51206">
    <property type="entry name" value="cAMP-binding domain-like"/>
    <property type="match status" value="1"/>
</dbReference>
<protein>
    <submittedName>
        <fullName evidence="2">Cyclic nucleotide-binding domain-containing protein</fullName>
    </submittedName>
</protein>
<dbReference type="AlphaFoldDB" id="A0A1T4YV51"/>
<dbReference type="PROSITE" id="PS50042">
    <property type="entry name" value="CNMP_BINDING_3"/>
    <property type="match status" value="1"/>
</dbReference>
<proteinExistence type="predicted"/>
<organism evidence="2 3">
    <name type="scientific">Prosthecobacter debontii</name>
    <dbReference type="NCBI Taxonomy" id="48467"/>
    <lineage>
        <taxon>Bacteria</taxon>
        <taxon>Pseudomonadati</taxon>
        <taxon>Verrucomicrobiota</taxon>
        <taxon>Verrucomicrobiia</taxon>
        <taxon>Verrucomicrobiales</taxon>
        <taxon>Verrucomicrobiaceae</taxon>
        <taxon>Prosthecobacter</taxon>
    </lineage>
</organism>
<dbReference type="Proteomes" id="UP000190774">
    <property type="component" value="Unassembled WGS sequence"/>
</dbReference>
<dbReference type="InterPro" id="IPR000595">
    <property type="entry name" value="cNMP-bd_dom"/>
</dbReference>
<dbReference type="CDD" id="cd00038">
    <property type="entry name" value="CAP_ED"/>
    <property type="match status" value="1"/>
</dbReference>
<dbReference type="Gene3D" id="2.60.120.10">
    <property type="entry name" value="Jelly Rolls"/>
    <property type="match status" value="1"/>
</dbReference>
<dbReference type="PANTHER" id="PTHR24567:SF74">
    <property type="entry name" value="HTH-TYPE TRANSCRIPTIONAL REGULATOR ARCR"/>
    <property type="match status" value="1"/>
</dbReference>
<dbReference type="RefSeq" id="WP_078815349.1">
    <property type="nucleotide sequence ID" value="NZ_FUYE01000018.1"/>
</dbReference>
<gene>
    <name evidence="2" type="ORF">SAMN02745166_04193</name>
</gene>
<accession>A0A1T4YV51</accession>
<dbReference type="Pfam" id="PF00027">
    <property type="entry name" value="cNMP_binding"/>
    <property type="match status" value="1"/>
</dbReference>
<feature type="domain" description="Cyclic nucleotide-binding" evidence="1">
    <location>
        <begin position="7"/>
        <end position="126"/>
    </location>
</feature>
<dbReference type="InterPro" id="IPR014710">
    <property type="entry name" value="RmlC-like_jellyroll"/>
</dbReference>